<proteinExistence type="predicted"/>
<dbReference type="EMBL" id="BMXG01000003">
    <property type="protein sequence ID" value="GHB94170.1"/>
    <property type="molecule type" value="Genomic_DNA"/>
</dbReference>
<dbReference type="RefSeq" id="WP_189511971.1">
    <property type="nucleotide sequence ID" value="NZ_BMXG01000003.1"/>
</dbReference>
<gene>
    <name evidence="1" type="ORF">GCM10007047_07290</name>
</gene>
<evidence type="ECO:0000313" key="2">
    <source>
        <dbReference type="Proteomes" id="UP000642829"/>
    </source>
</evidence>
<name>A0A8J3DHR3_9BACT</name>
<reference evidence="1" key="1">
    <citation type="journal article" date="2014" name="Int. J. Syst. Evol. Microbiol.">
        <title>Complete genome sequence of Corynebacterium casei LMG S-19264T (=DSM 44701T), isolated from a smear-ripened cheese.</title>
        <authorList>
            <consortium name="US DOE Joint Genome Institute (JGI-PGF)"/>
            <person name="Walter F."/>
            <person name="Albersmeier A."/>
            <person name="Kalinowski J."/>
            <person name="Ruckert C."/>
        </authorList>
    </citation>
    <scope>NUCLEOTIDE SEQUENCE</scope>
    <source>
        <strain evidence="1">KCTC 12870</strain>
    </source>
</reference>
<accession>A0A8J3DHR3</accession>
<dbReference type="Proteomes" id="UP000642829">
    <property type="component" value="Unassembled WGS sequence"/>
</dbReference>
<dbReference type="AlphaFoldDB" id="A0A8J3DHR3"/>
<comment type="caution">
    <text evidence="1">The sequence shown here is derived from an EMBL/GenBank/DDBJ whole genome shotgun (WGS) entry which is preliminary data.</text>
</comment>
<organism evidence="1 2">
    <name type="scientific">Cerasicoccus arenae</name>
    <dbReference type="NCBI Taxonomy" id="424488"/>
    <lineage>
        <taxon>Bacteria</taxon>
        <taxon>Pseudomonadati</taxon>
        <taxon>Verrucomicrobiota</taxon>
        <taxon>Opitutia</taxon>
        <taxon>Puniceicoccales</taxon>
        <taxon>Cerasicoccaceae</taxon>
        <taxon>Cerasicoccus</taxon>
    </lineage>
</organism>
<keyword evidence="2" id="KW-1185">Reference proteome</keyword>
<protein>
    <submittedName>
        <fullName evidence="1">Uncharacterized protein</fullName>
    </submittedName>
</protein>
<sequence length="115" mass="13118">MKPRNLRHRLEKSAKLLVVVQKHLPEVQCQFADDKGENGHLMVRLPLGGDPEKLGAELESRGFRFTRARSPWLGAEIFRGTREDQPKVIIEVEIPANRLSRGPEVTEQAYSFKSK</sequence>
<evidence type="ECO:0000313" key="1">
    <source>
        <dbReference type="EMBL" id="GHB94170.1"/>
    </source>
</evidence>
<reference evidence="1" key="2">
    <citation type="submission" date="2020-09" db="EMBL/GenBank/DDBJ databases">
        <authorList>
            <person name="Sun Q."/>
            <person name="Kim S."/>
        </authorList>
    </citation>
    <scope>NUCLEOTIDE SEQUENCE</scope>
    <source>
        <strain evidence="1">KCTC 12870</strain>
    </source>
</reference>